<name>A0A5N6EET6_9EURO</name>
<organism evidence="2 3">
    <name type="scientific">Aspergillus novoparasiticus</name>
    <dbReference type="NCBI Taxonomy" id="986946"/>
    <lineage>
        <taxon>Eukaryota</taxon>
        <taxon>Fungi</taxon>
        <taxon>Dikarya</taxon>
        <taxon>Ascomycota</taxon>
        <taxon>Pezizomycotina</taxon>
        <taxon>Eurotiomycetes</taxon>
        <taxon>Eurotiomycetidae</taxon>
        <taxon>Eurotiales</taxon>
        <taxon>Aspergillaceae</taxon>
        <taxon>Aspergillus</taxon>
        <taxon>Aspergillus subgen. Circumdati</taxon>
    </lineage>
</organism>
<accession>A0A5N6EET6</accession>
<feature type="region of interest" description="Disordered" evidence="1">
    <location>
        <begin position="56"/>
        <end position="79"/>
    </location>
</feature>
<dbReference type="Proteomes" id="UP000326799">
    <property type="component" value="Unassembled WGS sequence"/>
</dbReference>
<dbReference type="EMBL" id="ML733506">
    <property type="protein sequence ID" value="KAB8215314.1"/>
    <property type="molecule type" value="Genomic_DNA"/>
</dbReference>
<proteinExistence type="predicted"/>
<keyword evidence="3" id="KW-1185">Reference proteome</keyword>
<evidence type="ECO:0000313" key="2">
    <source>
        <dbReference type="EMBL" id="KAB8215314.1"/>
    </source>
</evidence>
<gene>
    <name evidence="2" type="ORF">BDV33DRAFT_195337</name>
</gene>
<protein>
    <submittedName>
        <fullName evidence="2">Uncharacterized protein</fullName>
    </submittedName>
</protein>
<dbReference type="AlphaFoldDB" id="A0A5N6EET6"/>
<evidence type="ECO:0000313" key="3">
    <source>
        <dbReference type="Proteomes" id="UP000326799"/>
    </source>
</evidence>
<sequence length="133" mass="14310">MKPAAGPGCLPCHSHDRPSFPEPVTIVSCCAVFEDPSVTKGDRSVGLQLLVLCQPPPEGDRGGVNQTAGPKTRPLLAPNLPWNPPVDGLSFRKTFPLPPFQRDMQLSFDGRLAVSSNPTFPVFCSVEILFDPS</sequence>
<reference evidence="2 3" key="1">
    <citation type="submission" date="2019-04" db="EMBL/GenBank/DDBJ databases">
        <title>Fungal friends and foes A comparative genomics study of 23 Aspergillus species from section Flavi.</title>
        <authorList>
            <consortium name="DOE Joint Genome Institute"/>
            <person name="Kjaerbolling I."/>
            <person name="Vesth T.C."/>
            <person name="Frisvad J.C."/>
            <person name="Nybo J.L."/>
            <person name="Theobald S."/>
            <person name="Kildgaard S."/>
            <person name="Petersen T.I."/>
            <person name="Kuo A."/>
            <person name="Sato A."/>
            <person name="Lyhne E.K."/>
            <person name="Kogle M.E."/>
            <person name="Wiebenga A."/>
            <person name="Kun R.S."/>
            <person name="Lubbers R.J."/>
            <person name="Makela M.R."/>
            <person name="Barry K."/>
            <person name="Chovatia M."/>
            <person name="Clum A."/>
            <person name="Daum C."/>
            <person name="Haridas S."/>
            <person name="He G."/>
            <person name="LaButti K."/>
            <person name="Lipzen A."/>
            <person name="Mondo S."/>
            <person name="Pangilinan J."/>
            <person name="Riley R."/>
            <person name="Salamov A."/>
            <person name="Simmons B.A."/>
            <person name="Magnuson J.K."/>
            <person name="Henrissat B."/>
            <person name="Mortensen U.H."/>
            <person name="Larsen T.O."/>
            <person name="De vries R.P."/>
            <person name="Grigoriev I.V."/>
            <person name="Machida M."/>
            <person name="Baker S.E."/>
            <person name="Andersen M.R."/>
        </authorList>
    </citation>
    <scope>NUCLEOTIDE SEQUENCE [LARGE SCALE GENOMIC DNA]</scope>
    <source>
        <strain evidence="2 3">CBS 126849</strain>
    </source>
</reference>
<evidence type="ECO:0000256" key="1">
    <source>
        <dbReference type="SAM" id="MobiDB-lite"/>
    </source>
</evidence>